<gene>
    <name evidence="1" type="ORF">BKG84_28385</name>
</gene>
<protein>
    <submittedName>
        <fullName evidence="1">DUF3558 domain-containing protein</fullName>
    </submittedName>
</protein>
<evidence type="ECO:0000313" key="1">
    <source>
        <dbReference type="EMBL" id="OHU73887.1"/>
    </source>
</evidence>
<dbReference type="Proteomes" id="UP000179441">
    <property type="component" value="Unassembled WGS sequence"/>
</dbReference>
<comment type="caution">
    <text evidence="1">The sequence shown here is derived from an EMBL/GenBank/DDBJ whole genome shotgun (WGS) entry which is preliminary data.</text>
</comment>
<evidence type="ECO:0000313" key="2">
    <source>
        <dbReference type="Proteomes" id="UP000179441"/>
    </source>
</evidence>
<dbReference type="AlphaFoldDB" id="A0A1S1LWQ2"/>
<keyword evidence="2" id="KW-1185">Reference proteome</keyword>
<organism evidence="1 2">
    <name type="scientific">Mycobacteroides chelonae</name>
    <name type="common">Mycobacterium chelonae</name>
    <dbReference type="NCBI Taxonomy" id="1774"/>
    <lineage>
        <taxon>Bacteria</taxon>
        <taxon>Bacillati</taxon>
        <taxon>Actinomycetota</taxon>
        <taxon>Actinomycetes</taxon>
        <taxon>Mycobacteriales</taxon>
        <taxon>Mycobacteriaceae</taxon>
        <taxon>Mycobacteroides</taxon>
    </lineage>
</organism>
<reference evidence="1 2" key="1">
    <citation type="submission" date="2016-10" db="EMBL/GenBank/DDBJ databases">
        <title>Evaluation of Human, Veterinary and Environmental Mycobacterium chelonae Isolates by Core Genome Phylogenomic Analysis, Targeted Gene Comparison, and Anti-microbial Susceptibility Patterns: A Tale of Mistaken Identities.</title>
        <authorList>
            <person name="Fogelson S.B."/>
            <person name="Camus A.C."/>
            <person name="Lorenz W."/>
            <person name="Vasireddy R."/>
            <person name="Vasireddy S."/>
            <person name="Smith T."/>
            <person name="Brown-Elliott B.A."/>
            <person name="Wallace R.J.Jr."/>
            <person name="Hasan N.A."/>
            <person name="Reischl U."/>
            <person name="Sanchez S."/>
        </authorList>
    </citation>
    <scope>NUCLEOTIDE SEQUENCE [LARGE SCALE GENOMIC DNA]</scope>
    <source>
        <strain evidence="1 2">15518</strain>
    </source>
</reference>
<sequence>MRAVGLNPATGEDIDSSLQRGCLWSGAGWRVQVTVLNGSIDRFFNQDLFPGVEPITVEGLNGARYRDEPGDMRSCYIELPSQQATVGIILMVSDAPALKQIPDACTKAVEVATLTARKLPR</sequence>
<accession>A0A1S1LWQ2</accession>
<proteinExistence type="predicted"/>
<dbReference type="EMBL" id="MLIS01000339">
    <property type="protein sequence ID" value="OHU73887.1"/>
    <property type="molecule type" value="Genomic_DNA"/>
</dbReference>
<name>A0A1S1LWQ2_MYCCH</name>